<dbReference type="AlphaFoldDB" id="A0A1G9T974"/>
<feature type="region of interest" description="Disordered" evidence="1">
    <location>
        <begin position="1"/>
        <end position="26"/>
    </location>
</feature>
<dbReference type="Proteomes" id="UP000199476">
    <property type="component" value="Unassembled WGS sequence"/>
</dbReference>
<dbReference type="RefSeq" id="WP_268762269.1">
    <property type="nucleotide sequence ID" value="NZ_FNGO01000035.1"/>
</dbReference>
<reference evidence="2 3" key="1">
    <citation type="submission" date="2016-10" db="EMBL/GenBank/DDBJ databases">
        <authorList>
            <person name="de Groot N.N."/>
        </authorList>
    </citation>
    <scope>NUCLEOTIDE SEQUENCE [LARGE SCALE GENOMIC DNA]</scope>
    <source>
        <strain evidence="2 3">SLAS-1</strain>
    </source>
</reference>
<evidence type="ECO:0000313" key="2">
    <source>
        <dbReference type="EMBL" id="SDM43655.1"/>
    </source>
</evidence>
<accession>A0A1G9T974</accession>
<keyword evidence="3" id="KW-1185">Reference proteome</keyword>
<protein>
    <submittedName>
        <fullName evidence="2">Uncharacterized protein</fullName>
    </submittedName>
</protein>
<sequence length="44" mass="4871">MPQKRNLVNGPAPHWHTGAPVTRDGDRTSFSSYWVPFNTGIMSG</sequence>
<name>A0A1G9T974_9FIRM</name>
<gene>
    <name evidence="2" type="ORF">SAMN04488692_13511</name>
</gene>
<dbReference type="EMBL" id="FNGO01000035">
    <property type="protein sequence ID" value="SDM43655.1"/>
    <property type="molecule type" value="Genomic_DNA"/>
</dbReference>
<evidence type="ECO:0000313" key="3">
    <source>
        <dbReference type="Proteomes" id="UP000199476"/>
    </source>
</evidence>
<organism evidence="2 3">
    <name type="scientific">Halarsenatibacter silvermanii</name>
    <dbReference type="NCBI Taxonomy" id="321763"/>
    <lineage>
        <taxon>Bacteria</taxon>
        <taxon>Bacillati</taxon>
        <taxon>Bacillota</taxon>
        <taxon>Clostridia</taxon>
        <taxon>Halanaerobiales</taxon>
        <taxon>Halarsenatibacteraceae</taxon>
        <taxon>Halarsenatibacter</taxon>
    </lineage>
</organism>
<evidence type="ECO:0000256" key="1">
    <source>
        <dbReference type="SAM" id="MobiDB-lite"/>
    </source>
</evidence>
<proteinExistence type="predicted"/>